<name>A0A812THY0_9DINO</name>
<evidence type="ECO:0000313" key="2">
    <source>
        <dbReference type="EMBL" id="CAE7522027.1"/>
    </source>
</evidence>
<dbReference type="AlphaFoldDB" id="A0A812THY0"/>
<keyword evidence="3" id="KW-1185">Reference proteome</keyword>
<keyword evidence="1" id="KW-0812">Transmembrane</keyword>
<proteinExistence type="predicted"/>
<organism evidence="2 3">
    <name type="scientific">Symbiodinium natans</name>
    <dbReference type="NCBI Taxonomy" id="878477"/>
    <lineage>
        <taxon>Eukaryota</taxon>
        <taxon>Sar</taxon>
        <taxon>Alveolata</taxon>
        <taxon>Dinophyceae</taxon>
        <taxon>Suessiales</taxon>
        <taxon>Symbiodiniaceae</taxon>
        <taxon>Symbiodinium</taxon>
    </lineage>
</organism>
<gene>
    <name evidence="2" type="ORF">SNAT2548_LOCUS29217</name>
</gene>
<dbReference type="Proteomes" id="UP000604046">
    <property type="component" value="Unassembled WGS sequence"/>
</dbReference>
<reference evidence="2" key="1">
    <citation type="submission" date="2021-02" db="EMBL/GenBank/DDBJ databases">
        <authorList>
            <person name="Dougan E. K."/>
            <person name="Rhodes N."/>
            <person name="Thang M."/>
            <person name="Chan C."/>
        </authorList>
    </citation>
    <scope>NUCLEOTIDE SEQUENCE</scope>
</reference>
<protein>
    <submittedName>
        <fullName evidence="2">Uncharacterized protein</fullName>
    </submittedName>
</protein>
<evidence type="ECO:0000313" key="3">
    <source>
        <dbReference type="Proteomes" id="UP000604046"/>
    </source>
</evidence>
<sequence>MSAVVPILKQGLWERPYVPEEVPEELQGHLSQEDYLQVKGELDQLVQRAAKERRFAIMRGLALFLFFFAAAVPFMVLAAMGTVLDSVMNFAFFAISSVCGFCSVPCAYSALYAATAPLSRGLGPIFLARATFNQLHRQYPGIRWEWAEIDGVTAFQATLAAADPEAGMYLLVLARMYRSAQDTGQEGEMHEALSSKARRMANLLVPDLLLMTLVSEPGRGGLLHLHELFQSPLLRASNHSAMPEGCGDLANEDNYEFEYLAACAWLPLQSKQASYAVPLPAPLAVGKGLRFFGSEEEEENDAGVLFGLSPTCKPGEYLLSVRHFWKMATLNLYMTTTLRSVCGRVPHVHLVPHSHFETSGLCTNHATLFMDHVVAVVTSATFDTVDHRPGDVLRSTCQLAYARGAQRYLLPGQGRLHLAAIPNAHDPSRAYSVHGARCFHAGVLRMRRQIYINVFNQSGHKLSAKIPEMGGCSKAGCDLRRIVIKQNFLYFLLGGDVKRAPLRLTLIPGKGRRINLPIDLKVQKEVVLGDADDFTIQNGRLYTVTYASGKVSVYKSLTLEPLADRELALGTSPGSQPETPKEPALAVHHGQLVIAGARKLYIVRAAEESLALVEDIGLAEGGQESRRPEMLGLNGGVALVAWTSLADESDVTFLLQPVDPGSNKTGQRLHDLDAAGLGVAALPRPTMGFGSLYYARGEELVRRDLNTGAEKVTEMPPSKALSISAWASELFVIAPRGSNTT</sequence>
<comment type="caution">
    <text evidence="2">The sequence shown here is derived from an EMBL/GenBank/DDBJ whole genome shotgun (WGS) entry which is preliminary data.</text>
</comment>
<keyword evidence="1" id="KW-0472">Membrane</keyword>
<dbReference type="EMBL" id="CAJNDS010002548">
    <property type="protein sequence ID" value="CAE7522027.1"/>
    <property type="molecule type" value="Genomic_DNA"/>
</dbReference>
<accession>A0A812THY0</accession>
<feature type="transmembrane region" description="Helical" evidence="1">
    <location>
        <begin position="61"/>
        <end position="84"/>
    </location>
</feature>
<keyword evidence="1" id="KW-1133">Transmembrane helix</keyword>
<evidence type="ECO:0000256" key="1">
    <source>
        <dbReference type="SAM" id="Phobius"/>
    </source>
</evidence>
<dbReference type="OrthoDB" id="423967at2759"/>